<name>A0A3S0XPK4_9GAMM</name>
<evidence type="ECO:0000259" key="3">
    <source>
        <dbReference type="PROSITE" id="PS50206"/>
    </source>
</evidence>
<comment type="caution">
    <text evidence="4">The sequence shown here is derived from an EMBL/GenBank/DDBJ whole genome shotgun (WGS) entry which is preliminary data.</text>
</comment>
<dbReference type="CDD" id="cd01448">
    <property type="entry name" value="TST_Repeat_1"/>
    <property type="match status" value="1"/>
</dbReference>
<dbReference type="PANTHER" id="PTHR11364">
    <property type="entry name" value="THIOSULFATE SULFERTANSFERASE"/>
    <property type="match status" value="1"/>
</dbReference>
<dbReference type="GO" id="GO:0004792">
    <property type="term" value="F:thiosulfate-cyanide sulfurtransferase activity"/>
    <property type="evidence" value="ECO:0007669"/>
    <property type="project" value="TreeGrafter"/>
</dbReference>
<accession>A0A3S0XPK4</accession>
<dbReference type="SUPFAM" id="SSF52821">
    <property type="entry name" value="Rhodanese/Cell cycle control phosphatase"/>
    <property type="match status" value="2"/>
</dbReference>
<feature type="domain" description="Rhodanese" evidence="3">
    <location>
        <begin position="188"/>
        <end position="304"/>
    </location>
</feature>
<dbReference type="OrthoDB" id="9781034at2"/>
<dbReference type="PROSITE" id="PS50206">
    <property type="entry name" value="RHODANESE_3"/>
    <property type="match status" value="2"/>
</dbReference>
<dbReference type="CDD" id="cd01449">
    <property type="entry name" value="TST_Repeat_2"/>
    <property type="match status" value="1"/>
</dbReference>
<organism evidence="4 5">
    <name type="scientific">Vreelandella andesensis</name>
    <dbReference type="NCBI Taxonomy" id="447567"/>
    <lineage>
        <taxon>Bacteria</taxon>
        <taxon>Pseudomonadati</taxon>
        <taxon>Pseudomonadota</taxon>
        <taxon>Gammaproteobacteria</taxon>
        <taxon>Oceanospirillales</taxon>
        <taxon>Halomonadaceae</taxon>
        <taxon>Vreelandella</taxon>
    </lineage>
</organism>
<dbReference type="InterPro" id="IPR036873">
    <property type="entry name" value="Rhodanese-like_dom_sf"/>
</dbReference>
<protein>
    <submittedName>
        <fullName evidence="4">Sulfurtransferase</fullName>
    </submittedName>
</protein>
<dbReference type="Pfam" id="PF00581">
    <property type="entry name" value="Rhodanese"/>
    <property type="match status" value="2"/>
</dbReference>
<evidence type="ECO:0000256" key="2">
    <source>
        <dbReference type="ARBA" id="ARBA00022737"/>
    </source>
</evidence>
<keyword evidence="1 4" id="KW-0808">Transferase</keyword>
<dbReference type="SMART" id="SM00450">
    <property type="entry name" value="RHOD"/>
    <property type="match status" value="2"/>
</dbReference>
<feature type="domain" description="Rhodanese" evidence="3">
    <location>
        <begin position="37"/>
        <end position="158"/>
    </location>
</feature>
<reference evidence="4 5" key="1">
    <citation type="submission" date="2018-12" db="EMBL/GenBank/DDBJ databases">
        <title>three novel Halomonas strain isolated from plants.</title>
        <authorList>
            <person name="Sun C."/>
        </authorList>
    </citation>
    <scope>NUCLEOTIDE SEQUENCE [LARGE SCALE GENOMIC DNA]</scope>
    <source>
        <strain evidence="4 5">DSM 19434</strain>
    </source>
</reference>
<dbReference type="AlphaFoldDB" id="A0A3S0XPK4"/>
<evidence type="ECO:0000313" key="5">
    <source>
        <dbReference type="Proteomes" id="UP000287336"/>
    </source>
</evidence>
<dbReference type="RefSeq" id="WP_126949008.1">
    <property type="nucleotide sequence ID" value="NZ_RZHG01000030.1"/>
</dbReference>
<dbReference type="Gene3D" id="3.40.250.10">
    <property type="entry name" value="Rhodanese-like domain"/>
    <property type="match status" value="2"/>
</dbReference>
<gene>
    <name evidence="4" type="ORF">ELY33_16570</name>
</gene>
<dbReference type="InterPro" id="IPR045078">
    <property type="entry name" value="TST/MPST-like"/>
</dbReference>
<sequence>MKRILLGLIGVLGLTSHVYALEMTPLINAQWLNDNRDNDALVVLDVRSSIDNGGDEASFLEARIPGSRYTSYTDDGWRETRDSVAGLMPEVSALETLIGDLGINNDSAVVIVPAGTGPTDFGSAARIYWTFKVLGHDKVAILDGGFAGWQQQGFDVANGKPSVIAPVDFEADLREALVATTEQVEDARNSQAQLVDARPADYFIGEIKSPAARVAGTIPGARSLPHQTHLSDRDGAYYLDVDGLQARINAADLDSRERTIAFCNTGHWAATDWFVLSEVAGFENIAMYDGSMAAWTISDSRPVQFALDGIKQVRELLN</sequence>
<keyword evidence="5" id="KW-1185">Reference proteome</keyword>
<keyword evidence="2" id="KW-0677">Repeat</keyword>
<dbReference type="EMBL" id="RZHG01000030">
    <property type="protein sequence ID" value="RUR26723.1"/>
    <property type="molecule type" value="Genomic_DNA"/>
</dbReference>
<evidence type="ECO:0000313" key="4">
    <source>
        <dbReference type="EMBL" id="RUR26723.1"/>
    </source>
</evidence>
<dbReference type="Proteomes" id="UP000287336">
    <property type="component" value="Unassembled WGS sequence"/>
</dbReference>
<evidence type="ECO:0000256" key="1">
    <source>
        <dbReference type="ARBA" id="ARBA00022679"/>
    </source>
</evidence>
<dbReference type="PANTHER" id="PTHR11364:SF27">
    <property type="entry name" value="SULFURTRANSFERASE"/>
    <property type="match status" value="1"/>
</dbReference>
<dbReference type="InterPro" id="IPR001763">
    <property type="entry name" value="Rhodanese-like_dom"/>
</dbReference>
<proteinExistence type="predicted"/>